<proteinExistence type="predicted"/>
<feature type="region of interest" description="Disordered" evidence="1">
    <location>
        <begin position="39"/>
        <end position="114"/>
    </location>
</feature>
<keyword evidence="4" id="KW-1185">Reference proteome</keyword>
<dbReference type="RefSeq" id="WP_218315539.1">
    <property type="nucleotide sequence ID" value="NZ_JAGSPB010000001.1"/>
</dbReference>
<gene>
    <name evidence="3" type="ORF">KCG45_02405</name>
</gene>
<organism evidence="3 4">
    <name type="scientific">Erythrobacter ani</name>
    <dbReference type="NCBI Taxonomy" id="2827235"/>
    <lineage>
        <taxon>Bacteria</taxon>
        <taxon>Pseudomonadati</taxon>
        <taxon>Pseudomonadota</taxon>
        <taxon>Alphaproteobacteria</taxon>
        <taxon>Sphingomonadales</taxon>
        <taxon>Erythrobacteraceae</taxon>
        <taxon>Erythrobacter/Porphyrobacter group</taxon>
        <taxon>Erythrobacter</taxon>
    </lineage>
</organism>
<feature type="signal peptide" evidence="2">
    <location>
        <begin position="1"/>
        <end position="16"/>
    </location>
</feature>
<evidence type="ECO:0000313" key="3">
    <source>
        <dbReference type="EMBL" id="MBV7265025.1"/>
    </source>
</evidence>
<accession>A0ABS6SJ44</accession>
<sequence length="114" mass="11498">MMTRPIIALAAFSLLAACGSDEPVNDSAAVDQEGQLRGDVLGGSISDDMLPLDQLTSQSPPLETAADSDTATSSDAGGDSTDDSEQELNAFPSGGDDPAPPAPPEPPAVQDEGE</sequence>
<feature type="compositionally biased region" description="Low complexity" evidence="1">
    <location>
        <begin position="64"/>
        <end position="79"/>
    </location>
</feature>
<dbReference type="Proteomes" id="UP000699975">
    <property type="component" value="Unassembled WGS sequence"/>
</dbReference>
<evidence type="ECO:0000256" key="2">
    <source>
        <dbReference type="SAM" id="SignalP"/>
    </source>
</evidence>
<feature type="compositionally biased region" description="Pro residues" evidence="1">
    <location>
        <begin position="98"/>
        <end position="107"/>
    </location>
</feature>
<evidence type="ECO:0000256" key="1">
    <source>
        <dbReference type="SAM" id="MobiDB-lite"/>
    </source>
</evidence>
<dbReference type="EMBL" id="JAGSPB010000001">
    <property type="protein sequence ID" value="MBV7265025.1"/>
    <property type="molecule type" value="Genomic_DNA"/>
</dbReference>
<feature type="chain" id="PRO_5046779107" description="Argininosuccinate lyase" evidence="2">
    <location>
        <begin position="17"/>
        <end position="114"/>
    </location>
</feature>
<evidence type="ECO:0008006" key="5">
    <source>
        <dbReference type="Google" id="ProtNLM"/>
    </source>
</evidence>
<keyword evidence="2" id="KW-0732">Signal</keyword>
<name>A0ABS6SJ44_9SPHN</name>
<reference evidence="3 4" key="1">
    <citation type="submission" date="2021-04" db="EMBL/GenBank/DDBJ databases">
        <authorList>
            <person name="Pira H."/>
            <person name="Risdian C."/>
            <person name="Wink J."/>
        </authorList>
    </citation>
    <scope>NUCLEOTIDE SEQUENCE [LARGE SCALE GENOMIC DNA]</scope>
    <source>
        <strain evidence="3 4">WH131</strain>
    </source>
</reference>
<comment type="caution">
    <text evidence="3">The sequence shown here is derived from an EMBL/GenBank/DDBJ whole genome shotgun (WGS) entry which is preliminary data.</text>
</comment>
<protein>
    <recommendedName>
        <fullName evidence="5">Argininosuccinate lyase</fullName>
    </recommendedName>
</protein>
<dbReference type="PROSITE" id="PS51257">
    <property type="entry name" value="PROKAR_LIPOPROTEIN"/>
    <property type="match status" value="1"/>
</dbReference>
<evidence type="ECO:0000313" key="4">
    <source>
        <dbReference type="Proteomes" id="UP000699975"/>
    </source>
</evidence>